<gene>
    <name evidence="2" type="ORF">INS88_06615</name>
</gene>
<keyword evidence="1" id="KW-0812">Transmembrane</keyword>
<protein>
    <submittedName>
        <fullName evidence="2">Uncharacterized protein</fullName>
    </submittedName>
</protein>
<keyword evidence="3" id="KW-1185">Reference proteome</keyword>
<dbReference type="Proteomes" id="UP000595053">
    <property type="component" value="Chromosome"/>
</dbReference>
<name>A0A7M1QS28_9ACTO</name>
<evidence type="ECO:0000313" key="2">
    <source>
        <dbReference type="EMBL" id="QOR44962.1"/>
    </source>
</evidence>
<feature type="transmembrane region" description="Helical" evidence="1">
    <location>
        <begin position="166"/>
        <end position="188"/>
    </location>
</feature>
<keyword evidence="1" id="KW-0472">Membrane</keyword>
<dbReference type="EMBL" id="CP063213">
    <property type="protein sequence ID" value="QOR44962.1"/>
    <property type="molecule type" value="Genomic_DNA"/>
</dbReference>
<organism evidence="2 3">
    <name type="scientific">Trueperella pecoris</name>
    <dbReference type="NCBI Taxonomy" id="2733571"/>
    <lineage>
        <taxon>Bacteria</taxon>
        <taxon>Bacillati</taxon>
        <taxon>Actinomycetota</taxon>
        <taxon>Actinomycetes</taxon>
        <taxon>Actinomycetales</taxon>
        <taxon>Actinomycetaceae</taxon>
        <taxon>Trueperella</taxon>
    </lineage>
</organism>
<dbReference type="RefSeq" id="WP_197550755.1">
    <property type="nucleotide sequence ID" value="NZ_CP063213.1"/>
</dbReference>
<proteinExistence type="predicted"/>
<reference evidence="2 3" key="1">
    <citation type="submission" date="2020-10" db="EMBL/GenBank/DDBJ databases">
        <title>Trueperella pecoris sp. nov. isolated from bovine and porcine specimens.</title>
        <authorList>
            <person name="Schoenecker L."/>
            <person name="Schnydrig P."/>
            <person name="Brodard I."/>
            <person name="Thomann A."/>
            <person name="Hemphill A."/>
            <person name="Rodriguez-Campos S."/>
            <person name="Perreten V."/>
            <person name="Jores J."/>
            <person name="Kittl S."/>
        </authorList>
    </citation>
    <scope>NUCLEOTIDE SEQUENCE [LARGE SCALE GENOMIC DNA]</scope>
    <source>
        <strain evidence="2 3">15A0121</strain>
    </source>
</reference>
<keyword evidence="1" id="KW-1133">Transmembrane helix</keyword>
<dbReference type="AlphaFoldDB" id="A0A7M1QS28"/>
<evidence type="ECO:0000256" key="1">
    <source>
        <dbReference type="SAM" id="Phobius"/>
    </source>
</evidence>
<sequence>MARFCWAAHLQNTPIAVRVTAILGALVVGVLILLTIAFGVGLRALVLQETRSVVYEQADSIASRLAGGESVAAILQSAISMQNELQIVTYTGGAARAVTSDFSLLPDTPVIDIPPSREGQAQVTVAGSAFQVVGVRVPAQGRSAVSQGVIVAAPIDSQLATLRWDVLLVSGVSLIASAFVTVVVYRSVKRSLQPVRQMSADVQAIAGRTQVCDAVVDRHALR</sequence>
<feature type="transmembrane region" description="Helical" evidence="1">
    <location>
        <begin position="21"/>
        <end position="46"/>
    </location>
</feature>
<evidence type="ECO:0000313" key="3">
    <source>
        <dbReference type="Proteomes" id="UP000595053"/>
    </source>
</evidence>
<accession>A0A7M1QS28</accession>